<dbReference type="GO" id="GO:0060003">
    <property type="term" value="P:copper ion export"/>
    <property type="evidence" value="ECO:0007669"/>
    <property type="project" value="TreeGrafter"/>
</dbReference>
<dbReference type="Pfam" id="PF25869">
    <property type="entry name" value="3HB_CusB"/>
    <property type="match status" value="1"/>
</dbReference>
<dbReference type="Pfam" id="PF25954">
    <property type="entry name" value="Beta-barrel_RND_2"/>
    <property type="match status" value="1"/>
</dbReference>
<dbReference type="EMBL" id="LAZR01000260">
    <property type="protein sequence ID" value="KKN78573.1"/>
    <property type="molecule type" value="Genomic_DNA"/>
</dbReference>
<evidence type="ECO:0000256" key="2">
    <source>
        <dbReference type="ARBA" id="ARBA00022448"/>
    </source>
</evidence>
<feature type="domain" description="CusB-like three alpha-helical bundle" evidence="3">
    <location>
        <begin position="205"/>
        <end position="256"/>
    </location>
</feature>
<feature type="domain" description="CusB-like barrel-sandwich hybrid" evidence="4">
    <location>
        <begin position="171"/>
        <end position="289"/>
    </location>
</feature>
<dbReference type="GO" id="GO:0015679">
    <property type="term" value="P:plasma membrane copper ion transport"/>
    <property type="evidence" value="ECO:0007669"/>
    <property type="project" value="TreeGrafter"/>
</dbReference>
<dbReference type="AlphaFoldDB" id="A0A0F9WJE5"/>
<dbReference type="Gene3D" id="2.40.50.100">
    <property type="match status" value="1"/>
</dbReference>
<proteinExistence type="inferred from homology"/>
<comment type="caution">
    <text evidence="7">The sequence shown here is derived from an EMBL/GenBank/DDBJ whole genome shotgun (WGS) entry which is preliminary data.</text>
</comment>
<evidence type="ECO:0000259" key="3">
    <source>
        <dbReference type="Pfam" id="PF25869"/>
    </source>
</evidence>
<evidence type="ECO:0000256" key="1">
    <source>
        <dbReference type="ARBA" id="ARBA00009477"/>
    </source>
</evidence>
<feature type="domain" description="Multidrug resistance protein MdtA-like C-terminal permuted SH3" evidence="6">
    <location>
        <begin position="374"/>
        <end position="432"/>
    </location>
</feature>
<feature type="domain" description="CusB-like beta-barrel" evidence="5">
    <location>
        <begin position="293"/>
        <end position="370"/>
    </location>
</feature>
<dbReference type="InterPro" id="IPR042230">
    <property type="entry name" value="CusF_sf"/>
</dbReference>
<dbReference type="Pfam" id="PF11604">
    <property type="entry name" value="CusF_Ec"/>
    <property type="match status" value="2"/>
</dbReference>
<gene>
    <name evidence="7" type="ORF">LCGC14_0348650</name>
</gene>
<dbReference type="Gene3D" id="2.40.50.320">
    <property type="entry name" value="Copper binding periplasmic protein CusF"/>
    <property type="match status" value="2"/>
</dbReference>
<protein>
    <submittedName>
        <fullName evidence="7">Uncharacterized protein</fullName>
    </submittedName>
</protein>
<dbReference type="InterPro" id="IPR021647">
    <property type="entry name" value="CusF_Ec"/>
</dbReference>
<dbReference type="InterPro" id="IPR058790">
    <property type="entry name" value="BSH_CusB"/>
</dbReference>
<comment type="similarity">
    <text evidence="1">Belongs to the membrane fusion protein (MFP) (TC 8.A.1) family.</text>
</comment>
<keyword evidence="2" id="KW-0813">Transport</keyword>
<dbReference type="GO" id="GO:0022857">
    <property type="term" value="F:transmembrane transporter activity"/>
    <property type="evidence" value="ECO:0007669"/>
    <property type="project" value="InterPro"/>
</dbReference>
<evidence type="ECO:0000259" key="5">
    <source>
        <dbReference type="Pfam" id="PF25954"/>
    </source>
</evidence>
<organism evidence="7">
    <name type="scientific">marine sediment metagenome</name>
    <dbReference type="NCBI Taxonomy" id="412755"/>
    <lineage>
        <taxon>unclassified sequences</taxon>
        <taxon>metagenomes</taxon>
        <taxon>ecological metagenomes</taxon>
    </lineage>
</organism>
<dbReference type="Gene3D" id="6.10.140.730">
    <property type="match status" value="1"/>
</dbReference>
<dbReference type="Gene3D" id="2.40.30.170">
    <property type="match status" value="1"/>
</dbReference>
<dbReference type="PANTHER" id="PTHR30097:SF15">
    <property type="entry name" value="CATION EFFLUX SYSTEM PROTEIN CUSB"/>
    <property type="match status" value="1"/>
</dbReference>
<dbReference type="FunFam" id="2.40.30.170:FF:000010">
    <property type="entry name" value="Efflux RND transporter periplasmic adaptor subunit"/>
    <property type="match status" value="1"/>
</dbReference>
<evidence type="ECO:0000259" key="6">
    <source>
        <dbReference type="Pfam" id="PF25967"/>
    </source>
</evidence>
<reference evidence="7" key="1">
    <citation type="journal article" date="2015" name="Nature">
        <title>Complex archaea that bridge the gap between prokaryotes and eukaryotes.</title>
        <authorList>
            <person name="Spang A."/>
            <person name="Saw J.H."/>
            <person name="Jorgensen S.L."/>
            <person name="Zaremba-Niedzwiedzka K."/>
            <person name="Martijn J."/>
            <person name="Lind A.E."/>
            <person name="van Eijk R."/>
            <person name="Schleper C."/>
            <person name="Guy L."/>
            <person name="Ettema T.J."/>
        </authorList>
    </citation>
    <scope>NUCLEOTIDE SEQUENCE</scope>
</reference>
<dbReference type="SUPFAM" id="SSF111369">
    <property type="entry name" value="HlyD-like secretion proteins"/>
    <property type="match status" value="1"/>
</dbReference>
<sequence length="631" mass="68757">MNRKYIFLFLVMALMVLVAGYAAYQWGMQQGMDMSSLSSESMAGNAKTTEDPSSWGIAEGEKATRRHIDAGIKAGDIDPVTGQKILFYQDPMVPGNKFETPGKSPYMDMMLVPVYKGSSDAESAMDESGVTINSRLQQNIGMRTALVTRQDITTQVTAVGAIAWNEREEVNVQARALGYVEKLYVKATLDRVNKGQPLLAIYVPDWVAVQEEFLALKNMQGEGLDELIAASIARMRQVGMSEAQIRQIKSTGKLQTQLTITAPIDGVVTEIVAREGMTISTGSTLMRINGLDPVWANAEVPESQVALLSPGDPIIASSPAFPGKQFKGQIQTLLSEVDPTTRTLKARVVLDNPQGELAPGMFVNMQLAGKKITDALMVPTEALIRTGKRTLIMVILKNGSFRPVEVITGRVTDDKTQIKQGLQEGERVVVSGQFLVDSEASLRGVEARLMDSQETKTDNDSMSGMTMEVHQTEAKIEAINGQILTLTHPNIPSLEWPGMTMDFELSSSLNPDALTVGEQIEIAFRLEAGAAPLILEFQPRSADPEMAMDSHRTQAQIEAIDGQILTLTHPNIPSLEWPGMTMDFQLSSSLNPDGLTVGEQIAIEFRLEKGSAPKIIDLQPLSAETEMEGAK</sequence>
<dbReference type="GO" id="GO:0046914">
    <property type="term" value="F:transition metal ion binding"/>
    <property type="evidence" value="ECO:0007669"/>
    <property type="project" value="TreeGrafter"/>
</dbReference>
<evidence type="ECO:0000313" key="7">
    <source>
        <dbReference type="EMBL" id="KKN78573.1"/>
    </source>
</evidence>
<dbReference type="PANTHER" id="PTHR30097">
    <property type="entry name" value="CATION EFFLUX SYSTEM PROTEIN CUSB"/>
    <property type="match status" value="1"/>
</dbReference>
<dbReference type="InterPro" id="IPR058791">
    <property type="entry name" value="3HB_CusB"/>
</dbReference>
<dbReference type="NCBIfam" id="TIGR01730">
    <property type="entry name" value="RND_mfp"/>
    <property type="match status" value="1"/>
</dbReference>
<dbReference type="InterPro" id="IPR058792">
    <property type="entry name" value="Beta-barrel_RND_2"/>
</dbReference>
<name>A0A0F9WJE5_9ZZZZ</name>
<dbReference type="InterPro" id="IPR058627">
    <property type="entry name" value="MdtA-like_C"/>
</dbReference>
<dbReference type="InterPro" id="IPR006143">
    <property type="entry name" value="RND_pump_MFP"/>
</dbReference>
<evidence type="ECO:0000259" key="4">
    <source>
        <dbReference type="Pfam" id="PF25919"/>
    </source>
</evidence>
<dbReference type="Gene3D" id="2.40.420.20">
    <property type="match status" value="1"/>
</dbReference>
<dbReference type="Pfam" id="PF25919">
    <property type="entry name" value="BSH_CusB"/>
    <property type="match status" value="1"/>
</dbReference>
<dbReference type="GO" id="GO:0016020">
    <property type="term" value="C:membrane"/>
    <property type="evidence" value="ECO:0007669"/>
    <property type="project" value="InterPro"/>
</dbReference>
<accession>A0A0F9WJE5</accession>
<dbReference type="InterPro" id="IPR051909">
    <property type="entry name" value="MFP_Cation_Efflux"/>
</dbReference>
<dbReference type="GO" id="GO:0030288">
    <property type="term" value="C:outer membrane-bounded periplasmic space"/>
    <property type="evidence" value="ECO:0007669"/>
    <property type="project" value="TreeGrafter"/>
</dbReference>
<dbReference type="Pfam" id="PF25967">
    <property type="entry name" value="RND-MFP_C"/>
    <property type="match status" value="1"/>
</dbReference>